<dbReference type="PANTHER" id="PTHR39193">
    <property type="entry name" value="5-DEOXY-GLUCURONATE ISOMERASE"/>
    <property type="match status" value="1"/>
</dbReference>
<dbReference type="GO" id="GO:0019310">
    <property type="term" value="P:inositol catabolic process"/>
    <property type="evidence" value="ECO:0007669"/>
    <property type="project" value="InterPro"/>
</dbReference>
<accession>A0A1Q5U5U5</accession>
<gene>
    <name evidence="2" type="ORF">Xentx_01248</name>
</gene>
<dbReference type="AlphaFoldDB" id="A0A1Q5U5U5"/>
<protein>
    <submittedName>
        <fullName evidence="2">5-deoxy-glucuronate isomerase</fullName>
    </submittedName>
</protein>
<dbReference type="InterPro" id="IPR014710">
    <property type="entry name" value="RmlC-like_jellyroll"/>
</dbReference>
<dbReference type="SUPFAM" id="SSF51735">
    <property type="entry name" value="NAD(P)-binding Rossmann-fold domains"/>
    <property type="match status" value="1"/>
</dbReference>
<reference evidence="2 3" key="1">
    <citation type="submission" date="2016-09" db="EMBL/GenBank/DDBJ databases">
        <title>Xenorhabdus thuongxuanensis sp. nov. and Xenorhabdus eapokensis sp. nov., isolated from Steinernema species.</title>
        <authorList>
            <person name="Kaempfer P."/>
            <person name="Tobias N.J."/>
            <person name="Phan Ke L."/>
            <person name="Bode H.B."/>
            <person name="Glaeser S.P."/>
        </authorList>
    </citation>
    <scope>NUCLEOTIDE SEQUENCE [LARGE SCALE GENOMIC DNA]</scope>
    <source>
        <strain evidence="2 3">30TX1</strain>
    </source>
</reference>
<keyword evidence="3" id="KW-1185">Reference proteome</keyword>
<dbReference type="InterPro" id="IPR021120">
    <property type="entry name" value="KduI/IolB_isomerase"/>
</dbReference>
<dbReference type="PANTHER" id="PTHR39193:SF1">
    <property type="entry name" value="5-DEOXY-GLUCURONATE ISOMERASE"/>
    <property type="match status" value="1"/>
</dbReference>
<dbReference type="InterPro" id="IPR011051">
    <property type="entry name" value="RmlC_Cupin_sf"/>
</dbReference>
<evidence type="ECO:0000313" key="2">
    <source>
        <dbReference type="EMBL" id="OKP07852.1"/>
    </source>
</evidence>
<dbReference type="InterPro" id="IPR036291">
    <property type="entry name" value="NAD(P)-bd_dom_sf"/>
</dbReference>
<dbReference type="GO" id="GO:0008880">
    <property type="term" value="F:glucuronate isomerase activity"/>
    <property type="evidence" value="ECO:0007669"/>
    <property type="project" value="InterPro"/>
</dbReference>
<dbReference type="SUPFAM" id="SSF51182">
    <property type="entry name" value="RmlC-like cupins"/>
    <property type="match status" value="1"/>
</dbReference>
<dbReference type="InterPro" id="IPR024203">
    <property type="entry name" value="Deoxy-glucuronate_isom_IolB"/>
</dbReference>
<dbReference type="Proteomes" id="UP000186277">
    <property type="component" value="Unassembled WGS sequence"/>
</dbReference>
<sequence>MVADVTAKHAGNQAKALDFRRSTGDWRELVADPNIDVVDICTPTDDRSLDETMAVYNKDVVMVPKGYHPVATIAGYDSYYLNVMAGPTRKWLFTWEKDHQWVNGKEYAEKHASR</sequence>
<dbReference type="EMBL" id="MKGR01000006">
    <property type="protein sequence ID" value="OKP07852.1"/>
    <property type="molecule type" value="Genomic_DNA"/>
</dbReference>
<evidence type="ECO:0000256" key="1">
    <source>
        <dbReference type="ARBA" id="ARBA00023235"/>
    </source>
</evidence>
<comment type="caution">
    <text evidence="2">The sequence shown here is derived from an EMBL/GenBank/DDBJ whole genome shotgun (WGS) entry which is preliminary data.</text>
</comment>
<organism evidence="2 3">
    <name type="scientific">Xenorhabdus thuongxuanensis</name>
    <dbReference type="NCBI Taxonomy" id="1873484"/>
    <lineage>
        <taxon>Bacteria</taxon>
        <taxon>Pseudomonadati</taxon>
        <taxon>Pseudomonadota</taxon>
        <taxon>Gammaproteobacteria</taxon>
        <taxon>Enterobacterales</taxon>
        <taxon>Morganellaceae</taxon>
        <taxon>Xenorhabdus</taxon>
    </lineage>
</organism>
<dbReference type="Gene3D" id="2.60.120.10">
    <property type="entry name" value="Jelly Rolls"/>
    <property type="match status" value="1"/>
</dbReference>
<keyword evidence="1 2" id="KW-0413">Isomerase</keyword>
<evidence type="ECO:0000313" key="3">
    <source>
        <dbReference type="Proteomes" id="UP000186277"/>
    </source>
</evidence>
<name>A0A1Q5U5U5_9GAMM</name>
<proteinExistence type="predicted"/>
<dbReference type="Pfam" id="PF04962">
    <property type="entry name" value="KduI"/>
    <property type="match status" value="1"/>
</dbReference>